<dbReference type="Pfam" id="PF00126">
    <property type="entry name" value="HTH_1"/>
    <property type="match status" value="1"/>
</dbReference>
<dbReference type="SUPFAM" id="SSF46785">
    <property type="entry name" value="Winged helix' DNA-binding domain"/>
    <property type="match status" value="1"/>
</dbReference>
<reference evidence="6 7" key="1">
    <citation type="submission" date="2020-08" db="EMBL/GenBank/DDBJ databases">
        <authorList>
            <person name="Liu C."/>
            <person name="Sun Q."/>
        </authorList>
    </citation>
    <scope>NUCLEOTIDE SEQUENCE [LARGE SCALE GENOMIC DNA]</scope>
    <source>
        <strain evidence="6 7">NSJ-59</strain>
    </source>
</reference>
<evidence type="ECO:0000256" key="1">
    <source>
        <dbReference type="ARBA" id="ARBA00009437"/>
    </source>
</evidence>
<dbReference type="InterPro" id="IPR036388">
    <property type="entry name" value="WH-like_DNA-bd_sf"/>
</dbReference>
<dbReference type="Pfam" id="PF03466">
    <property type="entry name" value="LysR_substrate"/>
    <property type="match status" value="1"/>
</dbReference>
<dbReference type="SUPFAM" id="SSF53850">
    <property type="entry name" value="Periplasmic binding protein-like II"/>
    <property type="match status" value="1"/>
</dbReference>
<evidence type="ECO:0000256" key="3">
    <source>
        <dbReference type="ARBA" id="ARBA00023125"/>
    </source>
</evidence>
<comment type="caution">
    <text evidence="6">The sequence shown here is derived from an EMBL/GenBank/DDBJ whole genome shotgun (WGS) entry which is preliminary data.</text>
</comment>
<keyword evidence="7" id="KW-1185">Reference proteome</keyword>
<dbReference type="PANTHER" id="PTHR30126:SF21">
    <property type="entry name" value="TRANSCRIPTIONAL REGULATOR-RELATED"/>
    <property type="match status" value="1"/>
</dbReference>
<evidence type="ECO:0000259" key="5">
    <source>
        <dbReference type="PROSITE" id="PS50931"/>
    </source>
</evidence>
<keyword evidence="4" id="KW-0804">Transcription</keyword>
<dbReference type="InterPro" id="IPR005119">
    <property type="entry name" value="LysR_subst-bd"/>
</dbReference>
<evidence type="ECO:0000256" key="2">
    <source>
        <dbReference type="ARBA" id="ARBA00023015"/>
    </source>
</evidence>
<dbReference type="CDD" id="cd05466">
    <property type="entry name" value="PBP2_LTTR_substrate"/>
    <property type="match status" value="1"/>
</dbReference>
<dbReference type="InterPro" id="IPR036390">
    <property type="entry name" value="WH_DNA-bd_sf"/>
</dbReference>
<accession>A0ABR6VJF4</accession>
<dbReference type="PRINTS" id="PR00039">
    <property type="entry name" value="HTHLYSR"/>
</dbReference>
<protein>
    <submittedName>
        <fullName evidence="6">LysR family transcriptional regulator</fullName>
    </submittedName>
</protein>
<feature type="domain" description="HTH lysR-type" evidence="5">
    <location>
        <begin position="1"/>
        <end position="57"/>
    </location>
</feature>
<dbReference type="PANTHER" id="PTHR30126">
    <property type="entry name" value="HTH-TYPE TRANSCRIPTIONAL REGULATOR"/>
    <property type="match status" value="1"/>
</dbReference>
<dbReference type="InterPro" id="IPR000847">
    <property type="entry name" value="LysR_HTH_N"/>
</dbReference>
<organism evidence="6 7">
    <name type="scientific">Megasphaera hominis</name>
    <dbReference type="NCBI Taxonomy" id="159836"/>
    <lineage>
        <taxon>Bacteria</taxon>
        <taxon>Bacillati</taxon>
        <taxon>Bacillota</taxon>
        <taxon>Negativicutes</taxon>
        <taxon>Veillonellales</taxon>
        <taxon>Veillonellaceae</taxon>
        <taxon>Megasphaera</taxon>
    </lineage>
</organism>
<dbReference type="Proteomes" id="UP000606870">
    <property type="component" value="Unassembled WGS sequence"/>
</dbReference>
<dbReference type="RefSeq" id="WP_186503697.1">
    <property type="nucleotide sequence ID" value="NZ_JACOGK010000026.1"/>
</dbReference>
<keyword evidence="3" id="KW-0238">DNA-binding</keyword>
<dbReference type="PROSITE" id="PS50931">
    <property type="entry name" value="HTH_LYSR"/>
    <property type="match status" value="1"/>
</dbReference>
<sequence length="320" mass="37668">MEKDLLETFVMLAGVNNISKTAQALYISQAAVSHRLKKLEESVGAELVLRSKGAKQTQLTAAGRQFLPLAQNWLDIDREVENFQHRPQTLELTIGTVNSVNNYLFSEFYNLLKNDPLDWRLHIRTLHSADIYEQVRLNVLDIGFPLREQHIPNVRVRNIHSETLMVVSRHKINDKTVLMPSDLDGEKQIYINWGSDYVYWHSLYFPSYVVPKFSVDTAKIALDLLDDETWFFAPYSICLELRKKENCWISGLGVQTSARNLFMVTDKQTERTKRREIVLFKWRILHYIRKKERDFVSLLKQYHMDNQTEYVFEKDINQLR</sequence>
<dbReference type="Gene3D" id="1.10.10.10">
    <property type="entry name" value="Winged helix-like DNA-binding domain superfamily/Winged helix DNA-binding domain"/>
    <property type="match status" value="1"/>
</dbReference>
<evidence type="ECO:0000256" key="4">
    <source>
        <dbReference type="ARBA" id="ARBA00023163"/>
    </source>
</evidence>
<gene>
    <name evidence="6" type="ORF">H8J70_08965</name>
</gene>
<name>A0ABR6VJF4_9FIRM</name>
<keyword evidence="2" id="KW-0805">Transcription regulation</keyword>
<evidence type="ECO:0000313" key="6">
    <source>
        <dbReference type="EMBL" id="MBC3537380.1"/>
    </source>
</evidence>
<comment type="similarity">
    <text evidence="1">Belongs to the LysR transcriptional regulatory family.</text>
</comment>
<proteinExistence type="inferred from homology"/>
<dbReference type="EMBL" id="JACOGK010000026">
    <property type="protein sequence ID" value="MBC3537380.1"/>
    <property type="molecule type" value="Genomic_DNA"/>
</dbReference>
<dbReference type="Gene3D" id="3.40.190.290">
    <property type="match status" value="1"/>
</dbReference>
<evidence type="ECO:0000313" key="7">
    <source>
        <dbReference type="Proteomes" id="UP000606870"/>
    </source>
</evidence>